<feature type="compositionally biased region" description="Pro residues" evidence="4">
    <location>
        <begin position="533"/>
        <end position="543"/>
    </location>
</feature>
<keyword evidence="5" id="KW-1133">Transmembrane helix</keyword>
<evidence type="ECO:0000256" key="2">
    <source>
        <dbReference type="PIRSR" id="PIRSR601461-1"/>
    </source>
</evidence>
<dbReference type="Pfam" id="PF14541">
    <property type="entry name" value="TAXi_C"/>
    <property type="match status" value="1"/>
</dbReference>
<keyword evidence="5" id="KW-0472">Membrane</keyword>
<feature type="region of interest" description="Disordered" evidence="4">
    <location>
        <begin position="79"/>
        <end position="104"/>
    </location>
</feature>
<sequence length="802" mass="89277">MTTSVSHQKTRRRRRQKPLLSQSLLLCLVLVALVALERQSGWGARGDDAQREDVSSTFRTNGQHVRHFSLKHRKIDVEFRKEKEEGNGDRENEGYEEDDDDDLAVFQKKRRRRRRRALKQSSSAGLELNGKARDTGYFYATVLIGTPGHQFEVIVDTGSTYTFVTCYPCASCGQHGSNAPYDAAKSSSYERVPCGSGCIFGACRASGLCEYDEKFSEDSQVGGHVVSDVIDVGGSLGTPRIHFGCNSLETNMLKTQKANGMIALGRAEAGLHRQLKKKAYPPGSYDGTFGLCLGSFEGGGVLSLGKLPEQHYANFVTRKTHTSTVKLVKGSKSQYYNVEVHRMFVRNTELKKPSGAELMEAFRAGYGTVLDSGTTYTYLHEDVFIPFISEIEDKVVNDHGANFFRVRGGDPNYPNDVCWRSLNENKQLSESNVNYLFPTFNLTFIGVNEEELPIEFLPENYLFVHPNEPNAFCVGVFDNGQQGSIIGGIFARNTLFEFDDESAQQTVKISPKVDCDGLREAMDFDMATGATRHPPPPPAPRAPESPGTPGTGFDRDRAKEAREQIMFKVMIGGFIIVGTLFFAAVGLARMYFWKFKRYRQFSKWMKLRNETDEFEDEDEDDDVFSDTENAFDDDDVPDNKSPRERAIEMGDLRNLSSEERAILHREKMGSNNNNNNSHNTAERGLIGGLVGSVISAPFRMLGFGGSSAGGHNPYSNAQPRTLREQTLPTTDTPPVTEGDFGTRTGRLTESAKRNNRIGNNGNENDEFFDAPLSSQTDLESHHAGVDESGGDIKAVWKRFNLK</sequence>
<feature type="compositionally biased region" description="Basic and acidic residues" evidence="4">
    <location>
        <begin position="637"/>
        <end position="652"/>
    </location>
</feature>
<dbReference type="RefSeq" id="XP_007511130.1">
    <property type="nucleotide sequence ID" value="XM_007511068.1"/>
</dbReference>
<dbReference type="PANTHER" id="PTHR13683">
    <property type="entry name" value="ASPARTYL PROTEASES"/>
    <property type="match status" value="1"/>
</dbReference>
<dbReference type="Pfam" id="PF14543">
    <property type="entry name" value="TAXi_N"/>
    <property type="match status" value="1"/>
</dbReference>
<feature type="region of interest" description="Disordered" evidence="4">
    <location>
        <begin position="527"/>
        <end position="555"/>
    </location>
</feature>
<feature type="active site" evidence="2">
    <location>
        <position position="156"/>
    </location>
</feature>
<feature type="domain" description="Peptidase A1" evidence="7">
    <location>
        <begin position="138"/>
        <end position="510"/>
    </location>
</feature>
<feature type="compositionally biased region" description="Acidic residues" evidence="4">
    <location>
        <begin position="612"/>
        <end position="636"/>
    </location>
</feature>
<evidence type="ECO:0000256" key="6">
    <source>
        <dbReference type="SAM" id="SignalP"/>
    </source>
</evidence>
<keyword evidence="5" id="KW-0812">Transmembrane</keyword>
<protein>
    <recommendedName>
        <fullName evidence="7">Peptidase A1 domain-containing protein</fullName>
    </recommendedName>
</protein>
<dbReference type="InterPro" id="IPR021109">
    <property type="entry name" value="Peptidase_aspartic_dom_sf"/>
</dbReference>
<evidence type="ECO:0000259" key="7">
    <source>
        <dbReference type="PROSITE" id="PS51767"/>
    </source>
</evidence>
<evidence type="ECO:0000256" key="5">
    <source>
        <dbReference type="SAM" id="Phobius"/>
    </source>
</evidence>
<dbReference type="InterPro" id="IPR001969">
    <property type="entry name" value="Aspartic_peptidase_AS"/>
</dbReference>
<feature type="signal peptide" evidence="6">
    <location>
        <begin position="1"/>
        <end position="43"/>
    </location>
</feature>
<feature type="compositionally biased region" description="Basic and acidic residues" evidence="4">
    <location>
        <begin position="79"/>
        <end position="93"/>
    </location>
</feature>
<evidence type="ECO:0000256" key="1">
    <source>
        <dbReference type="ARBA" id="ARBA00007447"/>
    </source>
</evidence>
<feature type="active site" evidence="2">
    <location>
        <position position="371"/>
    </location>
</feature>
<dbReference type="STRING" id="41875.K8F3N5"/>
<feature type="chain" id="PRO_5003919896" description="Peptidase A1 domain-containing protein" evidence="6">
    <location>
        <begin position="44"/>
        <end position="802"/>
    </location>
</feature>
<dbReference type="GO" id="GO:0006508">
    <property type="term" value="P:proteolysis"/>
    <property type="evidence" value="ECO:0007669"/>
    <property type="project" value="UniProtKB-KW"/>
</dbReference>
<dbReference type="PANTHER" id="PTHR13683:SF817">
    <property type="entry name" value="OS07G0592200 PROTEIN"/>
    <property type="match status" value="1"/>
</dbReference>
<dbReference type="Proteomes" id="UP000198341">
    <property type="component" value="Chromosome 9"/>
</dbReference>
<organism evidence="8 9">
    <name type="scientific">Bathycoccus prasinos</name>
    <dbReference type="NCBI Taxonomy" id="41875"/>
    <lineage>
        <taxon>Eukaryota</taxon>
        <taxon>Viridiplantae</taxon>
        <taxon>Chlorophyta</taxon>
        <taxon>Mamiellophyceae</taxon>
        <taxon>Mamiellales</taxon>
        <taxon>Bathycoccaceae</taxon>
        <taxon>Bathycoccus</taxon>
    </lineage>
</organism>
<reference evidence="8 9" key="1">
    <citation type="submission" date="2011-10" db="EMBL/GenBank/DDBJ databases">
        <authorList>
            <person name="Genoscope - CEA"/>
        </authorList>
    </citation>
    <scope>NUCLEOTIDE SEQUENCE [LARGE SCALE GENOMIC DNA]</scope>
    <source>
        <strain evidence="8 9">RCC 1105</strain>
    </source>
</reference>
<evidence type="ECO:0000256" key="4">
    <source>
        <dbReference type="SAM" id="MobiDB-lite"/>
    </source>
</evidence>
<feature type="compositionally biased region" description="Acidic residues" evidence="4">
    <location>
        <begin position="94"/>
        <end position="103"/>
    </location>
</feature>
<dbReference type="EMBL" id="FO082270">
    <property type="protein sequence ID" value="CCO66690.1"/>
    <property type="molecule type" value="Genomic_DNA"/>
</dbReference>
<dbReference type="PRINTS" id="PR00792">
    <property type="entry name" value="PEPSIN"/>
</dbReference>
<keyword evidence="3" id="KW-0378">Hydrolase</keyword>
<evidence type="ECO:0000313" key="9">
    <source>
        <dbReference type="Proteomes" id="UP000198341"/>
    </source>
</evidence>
<dbReference type="eggNOG" id="KOG1339">
    <property type="taxonomic scope" value="Eukaryota"/>
</dbReference>
<comment type="similarity">
    <text evidence="1 3">Belongs to the peptidase A1 family.</text>
</comment>
<dbReference type="SUPFAM" id="SSF50630">
    <property type="entry name" value="Acid proteases"/>
    <property type="match status" value="1"/>
</dbReference>
<dbReference type="OrthoDB" id="2747330at2759"/>
<evidence type="ECO:0000313" key="8">
    <source>
        <dbReference type="EMBL" id="CCO66690.1"/>
    </source>
</evidence>
<keyword evidence="6" id="KW-0732">Signal</keyword>
<dbReference type="GeneID" id="19013588"/>
<dbReference type="Gene3D" id="2.40.70.10">
    <property type="entry name" value="Acid Proteases"/>
    <property type="match status" value="2"/>
</dbReference>
<proteinExistence type="inferred from homology"/>
<accession>K8F3N5</accession>
<feature type="transmembrane region" description="Helical" evidence="5">
    <location>
        <begin position="565"/>
        <end position="592"/>
    </location>
</feature>
<keyword evidence="3" id="KW-0645">Protease</keyword>
<dbReference type="InterPro" id="IPR032799">
    <property type="entry name" value="TAXi_C"/>
</dbReference>
<dbReference type="InterPro" id="IPR033121">
    <property type="entry name" value="PEPTIDASE_A1"/>
</dbReference>
<keyword evidence="3" id="KW-0064">Aspartyl protease</keyword>
<dbReference type="PROSITE" id="PS51767">
    <property type="entry name" value="PEPTIDASE_A1"/>
    <property type="match status" value="1"/>
</dbReference>
<feature type="region of interest" description="Disordered" evidence="4">
    <location>
        <begin position="611"/>
        <end position="652"/>
    </location>
</feature>
<gene>
    <name evidence="8" type="ORF">Bathy09g00810</name>
</gene>
<dbReference type="InterPro" id="IPR001461">
    <property type="entry name" value="Aspartic_peptidase_A1"/>
</dbReference>
<dbReference type="GO" id="GO:0004190">
    <property type="term" value="F:aspartic-type endopeptidase activity"/>
    <property type="evidence" value="ECO:0007669"/>
    <property type="project" value="UniProtKB-KW"/>
</dbReference>
<name>K8F3N5_9CHLO</name>
<evidence type="ECO:0000256" key="3">
    <source>
        <dbReference type="RuleBase" id="RU000454"/>
    </source>
</evidence>
<keyword evidence="9" id="KW-1185">Reference proteome</keyword>
<dbReference type="AlphaFoldDB" id="K8F3N5"/>
<dbReference type="PROSITE" id="PS00141">
    <property type="entry name" value="ASP_PROTEASE"/>
    <property type="match status" value="1"/>
</dbReference>
<dbReference type="KEGG" id="bpg:Bathy09g00810"/>
<dbReference type="InterPro" id="IPR032861">
    <property type="entry name" value="TAXi_N"/>
</dbReference>